<proteinExistence type="inferred from homology"/>
<dbReference type="Pfam" id="PF00282">
    <property type="entry name" value="Pyridoxal_deC"/>
    <property type="match status" value="1"/>
</dbReference>
<dbReference type="Proteomes" id="UP001565927">
    <property type="component" value="Unassembled WGS sequence"/>
</dbReference>
<dbReference type="PANTHER" id="PTHR42735:SF4">
    <property type="entry name" value="PYRIDOXAL PHOSPHATE-DEPENDENT DECARBOXYLASE FAMILY PROTEIN"/>
    <property type="match status" value="1"/>
</dbReference>
<dbReference type="InterPro" id="IPR015421">
    <property type="entry name" value="PyrdxlP-dep_Trfase_major"/>
</dbReference>
<keyword evidence="5" id="KW-0808">Transferase</keyword>
<dbReference type="SUPFAM" id="SSF53383">
    <property type="entry name" value="PLP-dependent transferases"/>
    <property type="match status" value="1"/>
</dbReference>
<comment type="cofactor">
    <cofactor evidence="1 4">
        <name>pyridoxal 5'-phosphate</name>
        <dbReference type="ChEBI" id="CHEBI:597326"/>
    </cofactor>
</comment>
<comment type="similarity">
    <text evidence="4">Belongs to the group II decarboxylase family.</text>
</comment>
<keyword evidence="6" id="KW-1185">Reference proteome</keyword>
<dbReference type="PROSITE" id="PS00392">
    <property type="entry name" value="DDC_GAD_HDC_YDC"/>
    <property type="match status" value="1"/>
</dbReference>
<evidence type="ECO:0000313" key="5">
    <source>
        <dbReference type="EMBL" id="MEZ0165823.1"/>
    </source>
</evidence>
<gene>
    <name evidence="5" type="ORF">AB2L27_13780</name>
</gene>
<comment type="caution">
    <text evidence="5">The sequence shown here is derived from an EMBL/GenBank/DDBJ whole genome shotgun (WGS) entry which is preliminary data.</text>
</comment>
<dbReference type="PANTHER" id="PTHR42735">
    <property type="match status" value="1"/>
</dbReference>
<dbReference type="EMBL" id="JBGFTU010000015">
    <property type="protein sequence ID" value="MEZ0165823.1"/>
    <property type="molecule type" value="Genomic_DNA"/>
</dbReference>
<keyword evidence="2 4" id="KW-0663">Pyridoxal phosphate</keyword>
<dbReference type="InterPro" id="IPR002129">
    <property type="entry name" value="PyrdxlP-dep_de-COase"/>
</dbReference>
<dbReference type="Gene3D" id="3.40.640.10">
    <property type="entry name" value="Type I PLP-dependent aspartate aminotransferase-like (Major domain)"/>
    <property type="match status" value="1"/>
</dbReference>
<dbReference type="GO" id="GO:0008483">
    <property type="term" value="F:transaminase activity"/>
    <property type="evidence" value="ECO:0007669"/>
    <property type="project" value="UniProtKB-KW"/>
</dbReference>
<organism evidence="5 6">
    <name type="scientific">Kineococcus halophytocola</name>
    <dbReference type="NCBI Taxonomy" id="3234027"/>
    <lineage>
        <taxon>Bacteria</taxon>
        <taxon>Bacillati</taxon>
        <taxon>Actinomycetota</taxon>
        <taxon>Actinomycetes</taxon>
        <taxon>Kineosporiales</taxon>
        <taxon>Kineosporiaceae</taxon>
        <taxon>Kineococcus</taxon>
    </lineage>
</organism>
<keyword evidence="5" id="KW-0032">Aminotransferase</keyword>
<reference evidence="5 6" key="1">
    <citation type="submission" date="2024-07" db="EMBL/GenBank/DDBJ databases">
        <authorList>
            <person name="Thanompreechachai J."/>
            <person name="Duangmal K."/>
        </authorList>
    </citation>
    <scope>NUCLEOTIDE SEQUENCE [LARGE SCALE GENOMIC DNA]</scope>
    <source>
        <strain evidence="5 6">LSe6-4</strain>
    </source>
</reference>
<dbReference type="InterPro" id="IPR050477">
    <property type="entry name" value="GrpII_AminoAcid_Decarb"/>
</dbReference>
<name>A0ABV4H2M8_9ACTN</name>
<evidence type="ECO:0000313" key="6">
    <source>
        <dbReference type="Proteomes" id="UP001565927"/>
    </source>
</evidence>
<evidence type="ECO:0000256" key="4">
    <source>
        <dbReference type="RuleBase" id="RU000382"/>
    </source>
</evidence>
<evidence type="ECO:0000256" key="3">
    <source>
        <dbReference type="ARBA" id="ARBA00023239"/>
    </source>
</evidence>
<protein>
    <submittedName>
        <fullName evidence="5">Aspartate aminotransferase family protein</fullName>
    </submittedName>
</protein>
<keyword evidence="3 4" id="KW-0456">Lyase</keyword>
<dbReference type="InterPro" id="IPR021115">
    <property type="entry name" value="Pyridoxal-P_BS"/>
</dbReference>
<accession>A0ABV4H2M8</accession>
<evidence type="ECO:0000256" key="1">
    <source>
        <dbReference type="ARBA" id="ARBA00001933"/>
    </source>
</evidence>
<dbReference type="InterPro" id="IPR015424">
    <property type="entry name" value="PyrdxlP-dep_Trfase"/>
</dbReference>
<dbReference type="RefSeq" id="WP_370442049.1">
    <property type="nucleotide sequence ID" value="NZ_JBGFTU010000015.1"/>
</dbReference>
<evidence type="ECO:0000256" key="2">
    <source>
        <dbReference type="ARBA" id="ARBA00022898"/>
    </source>
</evidence>
<sequence length="452" mass="48609">MRAQDVRLEPQLIERLRERSTELIRHADLWTGEVVAAPAERAALERLADRLANTYPYGDARYVGQILKPPHPVAWAAYATTMLLNPNNHALDGGPATAALEKEAVAQVAEMFGYPAHLGHLTSSGTLANLEALWIARELHPGKVVLSSEAAHYTHSRMCAIIGAPHEKVAQDAFGRLDVVALEDRLVRGDVGTVVATLGTTGMGALDPVHLIADLCEKYGVRLHVDGAYGGFHTLLAADPALVDPAPFRALPRADSIVVDPHKHGLQPYGCGCVVFRDPSVGQLYSHDSPYTYFTSDDLHLGEISIECSRAGASAAAFWTTLQALPLTRSGLGAGLAEQREATLRITASLRASTVLDVAVTPDLDIVCPFPRAATTSEVSRLSQAVFDAAAQEGWHLAELRVSSRWLARQHPDLTVDSEDTVILRCCVMKPEHAQVADAFVATLERAASSAV</sequence>